<dbReference type="GO" id="GO:0016887">
    <property type="term" value="F:ATP hydrolysis activity"/>
    <property type="evidence" value="ECO:0007669"/>
    <property type="project" value="InterPro"/>
</dbReference>
<dbReference type="InterPro" id="IPR044492">
    <property type="entry name" value="P_typ_ATPase_HD_dom"/>
</dbReference>
<dbReference type="PROSITE" id="PS00154">
    <property type="entry name" value="ATPASE_E1_E2"/>
    <property type="match status" value="1"/>
</dbReference>
<evidence type="ECO:0000256" key="9">
    <source>
        <dbReference type="SAM" id="MobiDB-lite"/>
    </source>
</evidence>
<dbReference type="PANTHER" id="PTHR43294">
    <property type="entry name" value="SODIUM/POTASSIUM-TRANSPORTING ATPASE SUBUNIT ALPHA"/>
    <property type="match status" value="1"/>
</dbReference>
<keyword evidence="7 10" id="KW-1133">Transmembrane helix</keyword>
<evidence type="ECO:0000256" key="8">
    <source>
        <dbReference type="ARBA" id="ARBA00023136"/>
    </source>
</evidence>
<keyword evidence="8 10" id="KW-0472">Membrane</keyword>
<evidence type="ECO:0000256" key="1">
    <source>
        <dbReference type="ARBA" id="ARBA00004141"/>
    </source>
</evidence>
<dbReference type="EMBL" id="JABBFW010000015">
    <property type="protein sequence ID" value="NML17116.1"/>
    <property type="molecule type" value="Genomic_DNA"/>
</dbReference>
<dbReference type="GO" id="GO:1990573">
    <property type="term" value="P:potassium ion import across plasma membrane"/>
    <property type="evidence" value="ECO:0007669"/>
    <property type="project" value="TreeGrafter"/>
</dbReference>
<sequence length="876" mass="92882">MPASGPSNRPPLTPPDAPVAAQEPARRSGGLSGREAARRLRDEGPNALPQAARRTTWRIAAEVAREPMLQLLAAAVVVYLVLGDRAEAAMLLGFVALIVAITLIQERRTERVLEALRDLTSPRAMVLRDGRHQRIAGPEVVRGDVIVLKEGDRVPADAWLLSANDLSIDESLLTGEALPVARVAAPGGLAPGAPTRPGANAASQVFAGTLVVGGQGVGCVTATGRNSEIGRIGLTLGGLDPGPTPLHAQTRRLVRVFSALGLGVSLLATLLYALTRGDWLAAALAGITLAMSMLPQEFLLILTVFMATGAWRLSRQRVLTRRSAAIEALGAATVLCTDKTGTLTLNRMSIAELHAWHAGALRGWSAAQDDLPAAFHELVEVALLASEREPFDAMEKALHELARSRLPEARRHPDWRLVHEYPLTAELPAMTHVWSAGDDAHGIVATKGAPEAVGRLCRLPAQELQALRTAAQTLAERGQRVLAVARAESVGTAWPESPLGFQWSLLGLVALADPLRPGVAPAVQECRQAGIRVVMITGDHPGTAQAIARQAGIDSAPAVMTGADIATLDEAALRQCVARTTVFARVLPEHKLRIVQALRARGEVVAMTGDGVNDAPSLKAAHIGIAMGERGTDVAREAAALVLLDDDFGSIVKAVRLGRRIHDNLRKAMSFVLAVHVPIAGLALLPLLLGWPVLFLPVHIAFLELVIDPVCSIVFEAEPEEEDLMRRPPRPVEEPLFSLGAMAWSLLQGGCVLLAVAGLYMGLLRTGIAEGEARASAFLALVLADFGLILACRSFRARLGPTLRRPNQALWLMLGLTTALLAVVLGLPAMRGMFHFAALQPASLVTALALGLSVLLLLDGLKPVGERILARRPGKG</sequence>
<dbReference type="Pfam" id="PF00122">
    <property type="entry name" value="E1-E2_ATPase"/>
    <property type="match status" value="1"/>
</dbReference>
<feature type="compositionally biased region" description="Basic and acidic residues" evidence="9">
    <location>
        <begin position="35"/>
        <end position="44"/>
    </location>
</feature>
<dbReference type="SFLD" id="SFLDS00003">
    <property type="entry name" value="Haloacid_Dehalogenase"/>
    <property type="match status" value="1"/>
</dbReference>
<dbReference type="Gene3D" id="3.40.50.1000">
    <property type="entry name" value="HAD superfamily/HAD-like"/>
    <property type="match status" value="2"/>
</dbReference>
<feature type="transmembrane region" description="Helical" evidence="10">
    <location>
        <begin position="668"/>
        <end position="688"/>
    </location>
</feature>
<dbReference type="InterPro" id="IPR023299">
    <property type="entry name" value="ATPase_P-typ_cyto_dom_N"/>
</dbReference>
<keyword evidence="4" id="KW-0547">Nucleotide-binding</keyword>
<dbReference type="SMART" id="SM00831">
    <property type="entry name" value="Cation_ATPase_N"/>
    <property type="match status" value="1"/>
</dbReference>
<feature type="transmembrane region" description="Helical" evidence="10">
    <location>
        <begin position="88"/>
        <end position="104"/>
    </location>
</feature>
<dbReference type="PRINTS" id="PR00120">
    <property type="entry name" value="HATPASE"/>
</dbReference>
<dbReference type="GO" id="GO:1902600">
    <property type="term" value="P:proton transmembrane transport"/>
    <property type="evidence" value="ECO:0007669"/>
    <property type="project" value="TreeGrafter"/>
</dbReference>
<accession>A0A848FDN9</accession>
<feature type="transmembrane region" description="Helical" evidence="10">
    <location>
        <begin position="836"/>
        <end position="858"/>
    </location>
</feature>
<dbReference type="SUPFAM" id="SSF81660">
    <property type="entry name" value="Metal cation-transporting ATPase, ATP-binding domain N"/>
    <property type="match status" value="1"/>
</dbReference>
<dbReference type="PRINTS" id="PR00119">
    <property type="entry name" value="CATATPASE"/>
</dbReference>
<evidence type="ECO:0000313" key="12">
    <source>
        <dbReference type="EMBL" id="NML17116.1"/>
    </source>
</evidence>
<dbReference type="Pfam" id="PF00689">
    <property type="entry name" value="Cation_ATPase_C"/>
    <property type="match status" value="1"/>
</dbReference>
<keyword evidence="3 10" id="KW-0812">Transmembrane</keyword>
<feature type="transmembrane region" description="Helical" evidence="10">
    <location>
        <begin position="775"/>
        <end position="797"/>
    </location>
</feature>
<dbReference type="InterPro" id="IPR036412">
    <property type="entry name" value="HAD-like_sf"/>
</dbReference>
<evidence type="ECO:0000256" key="6">
    <source>
        <dbReference type="ARBA" id="ARBA00022967"/>
    </source>
</evidence>
<dbReference type="GO" id="GO:0030007">
    <property type="term" value="P:intracellular potassium ion homeostasis"/>
    <property type="evidence" value="ECO:0007669"/>
    <property type="project" value="TreeGrafter"/>
</dbReference>
<dbReference type="Gene3D" id="3.40.1110.10">
    <property type="entry name" value="Calcium-transporting ATPase, cytoplasmic domain N"/>
    <property type="match status" value="2"/>
</dbReference>
<dbReference type="FunFam" id="3.40.50.1000:FF:000028">
    <property type="entry name" value="Calcium-transporting P-type ATPase, putative"/>
    <property type="match status" value="1"/>
</dbReference>
<dbReference type="Proteomes" id="UP000574067">
    <property type="component" value="Unassembled WGS sequence"/>
</dbReference>
<feature type="region of interest" description="Disordered" evidence="9">
    <location>
        <begin position="1"/>
        <end position="48"/>
    </location>
</feature>
<evidence type="ECO:0000313" key="13">
    <source>
        <dbReference type="Proteomes" id="UP000574067"/>
    </source>
</evidence>
<reference evidence="12 13" key="1">
    <citation type="submission" date="2020-04" db="EMBL/GenBank/DDBJ databases">
        <title>Azohydromonas sp. isolated from soil.</title>
        <authorList>
            <person name="Dahal R.H."/>
        </authorList>
    </citation>
    <scope>NUCLEOTIDE SEQUENCE [LARGE SCALE GENOMIC DNA]</scope>
    <source>
        <strain evidence="12 13">G-1-1-14</strain>
    </source>
</reference>
<keyword evidence="13" id="KW-1185">Reference proteome</keyword>
<evidence type="ECO:0000256" key="5">
    <source>
        <dbReference type="ARBA" id="ARBA00022840"/>
    </source>
</evidence>
<evidence type="ECO:0000256" key="7">
    <source>
        <dbReference type="ARBA" id="ARBA00022989"/>
    </source>
</evidence>
<gene>
    <name evidence="12" type="ORF">HHL10_19255</name>
</gene>
<dbReference type="GO" id="GO:0005886">
    <property type="term" value="C:plasma membrane"/>
    <property type="evidence" value="ECO:0007669"/>
    <property type="project" value="TreeGrafter"/>
</dbReference>
<comment type="subcellular location">
    <subcellularLocation>
        <location evidence="1">Membrane</location>
        <topology evidence="1">Multi-pass membrane protein</topology>
    </subcellularLocation>
</comment>
<feature type="transmembrane region" description="Helical" evidence="10">
    <location>
        <begin position="736"/>
        <end position="763"/>
    </location>
</feature>
<dbReference type="InterPro" id="IPR059000">
    <property type="entry name" value="ATPase_P-type_domA"/>
</dbReference>
<keyword evidence="5" id="KW-0067">ATP-binding</keyword>
<dbReference type="InterPro" id="IPR008250">
    <property type="entry name" value="ATPase_P-typ_transduc_dom_A_sf"/>
</dbReference>
<comment type="caution">
    <text evidence="12">The sequence shown here is derived from an EMBL/GenBank/DDBJ whole genome shotgun (WGS) entry which is preliminary data.</text>
</comment>
<protein>
    <submittedName>
        <fullName evidence="12">Cation-translocating P-type ATPase</fullName>
    </submittedName>
</protein>
<dbReference type="SUPFAM" id="SSF81653">
    <property type="entry name" value="Calcium ATPase, transduction domain A"/>
    <property type="match status" value="1"/>
</dbReference>
<evidence type="ECO:0000256" key="2">
    <source>
        <dbReference type="ARBA" id="ARBA00005675"/>
    </source>
</evidence>
<comment type="similarity">
    <text evidence="2">Belongs to the cation transport ATPase (P-type) (TC 3.A.3) family. Type IIA subfamily.</text>
</comment>
<organism evidence="12 13">
    <name type="scientific">Azohydromonas caseinilytica</name>
    <dbReference type="NCBI Taxonomy" id="2728836"/>
    <lineage>
        <taxon>Bacteria</taxon>
        <taxon>Pseudomonadati</taxon>
        <taxon>Pseudomonadota</taxon>
        <taxon>Betaproteobacteria</taxon>
        <taxon>Burkholderiales</taxon>
        <taxon>Sphaerotilaceae</taxon>
        <taxon>Azohydromonas</taxon>
    </lineage>
</organism>
<dbReference type="InterPro" id="IPR023214">
    <property type="entry name" value="HAD_sf"/>
</dbReference>
<dbReference type="InterPro" id="IPR004014">
    <property type="entry name" value="ATPase_P-typ_cation-transptr_N"/>
</dbReference>
<feature type="compositionally biased region" description="Pro residues" evidence="9">
    <location>
        <begin position="8"/>
        <end position="17"/>
    </location>
</feature>
<dbReference type="Pfam" id="PF00690">
    <property type="entry name" value="Cation_ATPase_N"/>
    <property type="match status" value="1"/>
</dbReference>
<keyword evidence="6" id="KW-1278">Translocase</keyword>
<evidence type="ECO:0000256" key="3">
    <source>
        <dbReference type="ARBA" id="ARBA00022692"/>
    </source>
</evidence>
<dbReference type="GO" id="GO:0005524">
    <property type="term" value="F:ATP binding"/>
    <property type="evidence" value="ECO:0007669"/>
    <property type="project" value="UniProtKB-KW"/>
</dbReference>
<feature type="transmembrane region" description="Helical" evidence="10">
    <location>
        <begin position="809"/>
        <end position="830"/>
    </location>
</feature>
<dbReference type="Gene3D" id="2.70.150.10">
    <property type="entry name" value="Calcium-transporting ATPase, cytoplasmic transduction domain A"/>
    <property type="match status" value="1"/>
</dbReference>
<dbReference type="GO" id="GO:0036376">
    <property type="term" value="P:sodium ion export across plasma membrane"/>
    <property type="evidence" value="ECO:0007669"/>
    <property type="project" value="TreeGrafter"/>
</dbReference>
<dbReference type="InterPro" id="IPR001757">
    <property type="entry name" value="P_typ_ATPase"/>
</dbReference>
<name>A0A848FDN9_9BURK</name>
<dbReference type="NCBIfam" id="TIGR01494">
    <property type="entry name" value="ATPase_P-type"/>
    <property type="match status" value="1"/>
</dbReference>
<feature type="transmembrane region" description="Helical" evidence="10">
    <location>
        <begin position="253"/>
        <end position="274"/>
    </location>
</feature>
<feature type="transmembrane region" description="Helical" evidence="10">
    <location>
        <begin position="280"/>
        <end position="313"/>
    </location>
</feature>
<dbReference type="GO" id="GO:0006883">
    <property type="term" value="P:intracellular sodium ion homeostasis"/>
    <property type="evidence" value="ECO:0007669"/>
    <property type="project" value="TreeGrafter"/>
</dbReference>
<dbReference type="GO" id="GO:0005391">
    <property type="term" value="F:P-type sodium:potassium-exchanging transporter activity"/>
    <property type="evidence" value="ECO:0007669"/>
    <property type="project" value="TreeGrafter"/>
</dbReference>
<dbReference type="PANTHER" id="PTHR43294:SF20">
    <property type="entry name" value="P-TYPE ATPASE"/>
    <property type="match status" value="1"/>
</dbReference>
<dbReference type="SFLD" id="SFLDF00027">
    <property type="entry name" value="p-type_atpase"/>
    <property type="match status" value="1"/>
</dbReference>
<dbReference type="SUPFAM" id="SSF81665">
    <property type="entry name" value="Calcium ATPase, transmembrane domain M"/>
    <property type="match status" value="1"/>
</dbReference>
<dbReference type="InterPro" id="IPR018303">
    <property type="entry name" value="ATPase_P-typ_P_site"/>
</dbReference>
<evidence type="ECO:0000256" key="4">
    <source>
        <dbReference type="ARBA" id="ARBA00022741"/>
    </source>
</evidence>
<proteinExistence type="inferred from homology"/>
<dbReference type="SFLD" id="SFLDG00002">
    <property type="entry name" value="C1.7:_P-type_atpase_like"/>
    <property type="match status" value="1"/>
</dbReference>
<feature type="domain" description="Cation-transporting P-type ATPase N-terminal" evidence="11">
    <location>
        <begin position="23"/>
        <end position="84"/>
    </location>
</feature>
<evidence type="ECO:0000256" key="10">
    <source>
        <dbReference type="SAM" id="Phobius"/>
    </source>
</evidence>
<dbReference type="InterPro" id="IPR023298">
    <property type="entry name" value="ATPase_P-typ_TM_dom_sf"/>
</dbReference>
<dbReference type="AlphaFoldDB" id="A0A848FDN9"/>
<dbReference type="InterPro" id="IPR006068">
    <property type="entry name" value="ATPase_P-typ_cation-transptr_C"/>
</dbReference>
<dbReference type="Gene3D" id="1.20.1110.10">
    <property type="entry name" value="Calcium-transporting ATPase, transmembrane domain"/>
    <property type="match status" value="2"/>
</dbReference>
<dbReference type="Pfam" id="PF00702">
    <property type="entry name" value="Hydrolase"/>
    <property type="match status" value="1"/>
</dbReference>
<evidence type="ECO:0000259" key="11">
    <source>
        <dbReference type="SMART" id="SM00831"/>
    </source>
</evidence>
<dbReference type="InterPro" id="IPR050510">
    <property type="entry name" value="Cation_transp_ATPase_P-type"/>
</dbReference>
<dbReference type="SUPFAM" id="SSF56784">
    <property type="entry name" value="HAD-like"/>
    <property type="match status" value="1"/>
</dbReference>